<sequence length="177" mass="20140">MSHSSGTDMALNFSTASLHTWNGVSLLLIIFVTWIISGMSQAKSKIERLLICWWALTGLIHVFQEGYYVFTPDLFNDNSPNFMAEIWKEYSKGDSRYATRHTSVLGIESVASIVLGPLSLLAAYAVAKQKSYRYIFQFAISIAQLYGTIQYFLTAFLEGDNFASSRYYYYSYYVGQK</sequence>
<organism evidence="16 17">
    <name type="scientific">Citrus clementina</name>
    <name type="common">Clementine</name>
    <name type="synonym">Citrus deliciosa x Citrus sinensis</name>
    <dbReference type="NCBI Taxonomy" id="85681"/>
    <lineage>
        <taxon>Eukaryota</taxon>
        <taxon>Viridiplantae</taxon>
        <taxon>Streptophyta</taxon>
        <taxon>Embryophyta</taxon>
        <taxon>Tracheophyta</taxon>
        <taxon>Spermatophyta</taxon>
        <taxon>Magnoliopsida</taxon>
        <taxon>eudicotyledons</taxon>
        <taxon>Gunneridae</taxon>
        <taxon>Pentapetalae</taxon>
        <taxon>rosids</taxon>
        <taxon>malvids</taxon>
        <taxon>Sapindales</taxon>
        <taxon>Rutaceae</taxon>
        <taxon>Aurantioideae</taxon>
        <taxon>Citrus</taxon>
    </lineage>
</organism>
<dbReference type="InterPro" id="IPR033118">
    <property type="entry name" value="EXPERA"/>
</dbReference>
<keyword evidence="9 13" id="KW-0472">Membrane</keyword>
<dbReference type="PANTHER" id="PTHR14207">
    <property type="entry name" value="STEROL ISOMERASE"/>
    <property type="match status" value="1"/>
</dbReference>
<evidence type="ECO:0000259" key="15">
    <source>
        <dbReference type="PROSITE" id="PS51751"/>
    </source>
</evidence>
<evidence type="ECO:0000256" key="7">
    <source>
        <dbReference type="ARBA" id="ARBA00023011"/>
    </source>
</evidence>
<keyword evidence="10" id="KW-1207">Sterol metabolism</keyword>
<evidence type="ECO:0000313" key="17">
    <source>
        <dbReference type="Proteomes" id="UP000030687"/>
    </source>
</evidence>
<dbReference type="GO" id="GO:0000247">
    <property type="term" value="F:C-8 sterol isomerase activity"/>
    <property type="evidence" value="ECO:0007669"/>
    <property type="project" value="TreeGrafter"/>
</dbReference>
<dbReference type="KEGG" id="cic:CICLE_v10006027mg"/>
<dbReference type="Proteomes" id="UP000030687">
    <property type="component" value="Unassembled WGS sequence"/>
</dbReference>
<dbReference type="GO" id="GO:0047750">
    <property type="term" value="F:cholestenol delta-isomerase activity"/>
    <property type="evidence" value="ECO:0007669"/>
    <property type="project" value="InterPro"/>
</dbReference>
<dbReference type="GO" id="GO:0005783">
    <property type="term" value="C:endoplasmic reticulum"/>
    <property type="evidence" value="ECO:0007669"/>
    <property type="project" value="TreeGrafter"/>
</dbReference>
<feature type="transmembrane region" description="Helical" evidence="14">
    <location>
        <begin position="134"/>
        <end position="153"/>
    </location>
</feature>
<feature type="transmembrane region" description="Helical" evidence="14">
    <location>
        <begin position="20"/>
        <end position="37"/>
    </location>
</feature>
<evidence type="ECO:0000256" key="4">
    <source>
        <dbReference type="ARBA" id="ARBA00022692"/>
    </source>
</evidence>
<keyword evidence="11" id="KW-0753">Steroid metabolism</keyword>
<evidence type="ECO:0000256" key="9">
    <source>
        <dbReference type="ARBA" id="ARBA00023136"/>
    </source>
</evidence>
<gene>
    <name evidence="16" type="ORF">CICLE_v10006027mg</name>
</gene>
<dbReference type="Gramene" id="ESR34075">
    <property type="protein sequence ID" value="ESR34075"/>
    <property type="gene ID" value="CICLE_v10006027mg"/>
</dbReference>
<proteinExistence type="inferred from homology"/>
<keyword evidence="8" id="KW-0443">Lipid metabolism</keyword>
<dbReference type="EMBL" id="KI537036">
    <property type="protein sequence ID" value="ESR34075.1"/>
    <property type="molecule type" value="Genomic_DNA"/>
</dbReference>
<dbReference type="InterPro" id="IPR007905">
    <property type="entry name" value="EBP"/>
</dbReference>
<evidence type="ECO:0000256" key="11">
    <source>
        <dbReference type="ARBA" id="ARBA00023221"/>
    </source>
</evidence>
<dbReference type="OMA" id="LICWWAL"/>
<dbReference type="GO" id="GO:0016020">
    <property type="term" value="C:membrane"/>
    <property type="evidence" value="ECO:0007669"/>
    <property type="project" value="UniProtKB-SubCell"/>
</dbReference>
<comment type="similarity">
    <text evidence="2">Belongs to the EBP family.</text>
</comment>
<dbReference type="AlphaFoldDB" id="V4S5F8"/>
<keyword evidence="4 13" id="KW-0812">Transmembrane</keyword>
<evidence type="ECO:0000256" key="2">
    <source>
        <dbReference type="ARBA" id="ARBA00008337"/>
    </source>
</evidence>
<accession>V4S5F8</accession>
<dbReference type="PROSITE" id="PS51751">
    <property type="entry name" value="EXPERA"/>
    <property type="match status" value="1"/>
</dbReference>
<evidence type="ECO:0000256" key="3">
    <source>
        <dbReference type="ARBA" id="ARBA00022516"/>
    </source>
</evidence>
<evidence type="ECO:0000256" key="1">
    <source>
        <dbReference type="ARBA" id="ARBA00004141"/>
    </source>
</evidence>
<evidence type="ECO:0000256" key="10">
    <source>
        <dbReference type="ARBA" id="ARBA00023166"/>
    </source>
</evidence>
<evidence type="ECO:0000256" key="8">
    <source>
        <dbReference type="ARBA" id="ARBA00023098"/>
    </source>
</evidence>
<dbReference type="eggNOG" id="KOG4826">
    <property type="taxonomic scope" value="Eukaryota"/>
</dbReference>
<dbReference type="OrthoDB" id="58557at2759"/>
<name>V4S5F8_CITCL</name>
<dbReference type="Pfam" id="PF05241">
    <property type="entry name" value="EBP"/>
    <property type="match status" value="1"/>
</dbReference>
<dbReference type="PANTHER" id="PTHR14207:SF0">
    <property type="entry name" value="3-BETA-HYDROXYSTEROID-DELTA(8),DELTA(7)-ISOMERASE"/>
    <property type="match status" value="1"/>
</dbReference>
<keyword evidence="7" id="KW-0756">Sterol biosynthesis</keyword>
<keyword evidence="6 13" id="KW-1133">Transmembrane helix</keyword>
<dbReference type="GO" id="GO:0016126">
    <property type="term" value="P:sterol biosynthetic process"/>
    <property type="evidence" value="ECO:0007669"/>
    <property type="project" value="UniProtKB-KW"/>
</dbReference>
<feature type="transmembrane region" description="Helical" evidence="14">
    <location>
        <begin position="104"/>
        <end position="127"/>
    </location>
</feature>
<protein>
    <recommendedName>
        <fullName evidence="15">EXPERA domain-containing protein</fullName>
    </recommendedName>
</protein>
<evidence type="ECO:0000256" key="14">
    <source>
        <dbReference type="SAM" id="Phobius"/>
    </source>
</evidence>
<evidence type="ECO:0000313" key="16">
    <source>
        <dbReference type="EMBL" id="ESR34075.1"/>
    </source>
</evidence>
<keyword evidence="3" id="KW-0444">Lipid biosynthesis</keyword>
<keyword evidence="5" id="KW-0752">Steroid biosynthesis</keyword>
<evidence type="ECO:0000256" key="13">
    <source>
        <dbReference type="PROSITE-ProRule" id="PRU01087"/>
    </source>
</evidence>
<reference evidence="16 17" key="1">
    <citation type="submission" date="2013-10" db="EMBL/GenBank/DDBJ databases">
        <authorList>
            <consortium name="International Citrus Genome Consortium"/>
            <person name="Jenkins J."/>
            <person name="Schmutz J."/>
            <person name="Prochnik S."/>
            <person name="Rokhsar D."/>
            <person name="Gmitter F."/>
            <person name="Ollitrault P."/>
            <person name="Machado M."/>
            <person name="Talon M."/>
            <person name="Wincker P."/>
            <person name="Jaillon O."/>
            <person name="Morgante M."/>
        </authorList>
    </citation>
    <scope>NUCLEOTIDE SEQUENCE</scope>
    <source>
        <strain evidence="17">cv. Clemenules</strain>
    </source>
</reference>
<evidence type="ECO:0000256" key="6">
    <source>
        <dbReference type="ARBA" id="ARBA00022989"/>
    </source>
</evidence>
<dbReference type="GO" id="GO:0004769">
    <property type="term" value="F:steroid Delta-isomerase activity"/>
    <property type="evidence" value="ECO:0007669"/>
    <property type="project" value="TreeGrafter"/>
</dbReference>
<dbReference type="STRING" id="85681.V4S5F8"/>
<evidence type="ECO:0000256" key="12">
    <source>
        <dbReference type="ARBA" id="ARBA00023235"/>
    </source>
</evidence>
<keyword evidence="12" id="KW-0413">Isomerase</keyword>
<feature type="transmembrane region" description="Helical" evidence="14">
    <location>
        <begin position="49"/>
        <end position="70"/>
    </location>
</feature>
<dbReference type="InParanoid" id="V4S5F8"/>
<evidence type="ECO:0000256" key="5">
    <source>
        <dbReference type="ARBA" id="ARBA00022955"/>
    </source>
</evidence>
<keyword evidence="17" id="KW-1185">Reference proteome</keyword>
<comment type="subcellular location">
    <subcellularLocation>
        <location evidence="1">Membrane</location>
        <topology evidence="1">Multi-pass membrane protein</topology>
    </subcellularLocation>
</comment>
<feature type="domain" description="EXPERA" evidence="15">
    <location>
        <begin position="46"/>
        <end position="177"/>
    </location>
</feature>